<dbReference type="Proteomes" id="UP000031978">
    <property type="component" value="Unassembled WGS sequence"/>
</dbReference>
<proteinExistence type="predicted"/>
<gene>
    <name evidence="2" type="ORF">B4127_2767</name>
</gene>
<evidence type="ECO:0000313" key="2">
    <source>
        <dbReference type="EMBL" id="KIL23834.1"/>
    </source>
</evidence>
<accession>A0AB34QYV7</accession>
<dbReference type="EMBL" id="JXCL01000007">
    <property type="protein sequence ID" value="KIL23834.1"/>
    <property type="molecule type" value="Genomic_DNA"/>
</dbReference>
<name>A0AB34QYV7_BACPU</name>
<evidence type="ECO:0000313" key="3">
    <source>
        <dbReference type="Proteomes" id="UP000031978"/>
    </source>
</evidence>
<dbReference type="AlphaFoldDB" id="A0AB34QYV7"/>
<sequence>MKQFPAPNGTIDKKKAKNVYHGEKNVSSSQIKKKILKKKLNF</sequence>
<feature type="region of interest" description="Disordered" evidence="1">
    <location>
        <begin position="1"/>
        <end position="25"/>
    </location>
</feature>
<reference evidence="2 3" key="1">
    <citation type="submission" date="2014-12" db="EMBL/GenBank/DDBJ databases">
        <title>Draft Genome Sequences of Five Spore-Forming Food Isolates of Bacillus pumilus.</title>
        <authorList>
            <person name="de Jong A."/>
            <person name="van Heel A.J."/>
            <person name="Montalban-Lopez M."/>
            <person name="Krawczyk A.O."/>
            <person name="Berendsen E.M."/>
            <person name="Wells-Bennik M."/>
            <person name="Kuipers O.P."/>
        </authorList>
    </citation>
    <scope>NUCLEOTIDE SEQUENCE [LARGE SCALE GENOMIC DNA]</scope>
    <source>
        <strain evidence="2 3">B4127</strain>
    </source>
</reference>
<evidence type="ECO:0000256" key="1">
    <source>
        <dbReference type="SAM" id="MobiDB-lite"/>
    </source>
</evidence>
<organism evidence="2 3">
    <name type="scientific">Bacillus pumilus</name>
    <name type="common">Bacillus mesentericus</name>
    <dbReference type="NCBI Taxonomy" id="1408"/>
    <lineage>
        <taxon>Bacteria</taxon>
        <taxon>Bacillati</taxon>
        <taxon>Bacillota</taxon>
        <taxon>Bacilli</taxon>
        <taxon>Bacillales</taxon>
        <taxon>Bacillaceae</taxon>
        <taxon>Bacillus</taxon>
    </lineage>
</organism>
<protein>
    <submittedName>
        <fullName evidence="2">Uncharacterized protein</fullName>
    </submittedName>
</protein>
<comment type="caution">
    <text evidence="2">The sequence shown here is derived from an EMBL/GenBank/DDBJ whole genome shotgun (WGS) entry which is preliminary data.</text>
</comment>